<reference evidence="2 3" key="1">
    <citation type="submission" date="2019-07" db="EMBL/GenBank/DDBJ databases">
        <authorList>
            <person name="Park M."/>
        </authorList>
    </citation>
    <scope>NUCLEOTIDE SEQUENCE [LARGE SCALE GENOMIC DNA]</scope>
    <source>
        <strain evidence="2 3">KCTC32445</strain>
    </source>
</reference>
<name>A0A553WBT0_9SPHN</name>
<dbReference type="PROSITE" id="PS51257">
    <property type="entry name" value="PROKAR_LIPOPROTEIN"/>
    <property type="match status" value="1"/>
</dbReference>
<keyword evidence="3" id="KW-1185">Reference proteome</keyword>
<dbReference type="Proteomes" id="UP000320160">
    <property type="component" value="Unassembled WGS sequence"/>
</dbReference>
<dbReference type="OrthoDB" id="7405484at2"/>
<dbReference type="InterPro" id="IPR022061">
    <property type="entry name" value="DUF3617"/>
</dbReference>
<proteinExistence type="predicted"/>
<organism evidence="2 3">
    <name type="scientific">Sphingorhabdus contaminans</name>
    <dbReference type="NCBI Taxonomy" id="1343899"/>
    <lineage>
        <taxon>Bacteria</taxon>
        <taxon>Pseudomonadati</taxon>
        <taxon>Pseudomonadota</taxon>
        <taxon>Alphaproteobacteria</taxon>
        <taxon>Sphingomonadales</taxon>
        <taxon>Sphingomonadaceae</taxon>
        <taxon>Sphingorhabdus</taxon>
    </lineage>
</organism>
<accession>A0A553WBT0</accession>
<sequence>MRKFLILGVAALAISACSDKGADADGDGKISNSEANAEMSDGGAMAMKPGQWEVKISFDKIDAPGLPAELQGKMKEQMGKGIVQSSCLTQEQVDKPGSDFFGGTPEANCSFDDLKRSGDTMKVAMTCKPGGNMVIKSSMDGKFAAETYTMKIDQSTEGTPMGTVKMTGKIEGKRIGDCPV</sequence>
<dbReference type="Pfam" id="PF12276">
    <property type="entry name" value="DUF3617"/>
    <property type="match status" value="1"/>
</dbReference>
<evidence type="ECO:0000313" key="2">
    <source>
        <dbReference type="EMBL" id="TSB02149.1"/>
    </source>
</evidence>
<protein>
    <submittedName>
        <fullName evidence="2">DUF3617 domain-containing protein</fullName>
    </submittedName>
</protein>
<evidence type="ECO:0000256" key="1">
    <source>
        <dbReference type="SAM" id="MobiDB-lite"/>
    </source>
</evidence>
<dbReference type="RefSeq" id="WP_143777367.1">
    <property type="nucleotide sequence ID" value="NZ_VKKU01000002.1"/>
</dbReference>
<evidence type="ECO:0000313" key="3">
    <source>
        <dbReference type="Proteomes" id="UP000320160"/>
    </source>
</evidence>
<feature type="region of interest" description="Disordered" evidence="1">
    <location>
        <begin position="19"/>
        <end position="42"/>
    </location>
</feature>
<dbReference type="AlphaFoldDB" id="A0A553WBT0"/>
<comment type="caution">
    <text evidence="2">The sequence shown here is derived from an EMBL/GenBank/DDBJ whole genome shotgun (WGS) entry which is preliminary data.</text>
</comment>
<dbReference type="EMBL" id="VKKU01000002">
    <property type="protein sequence ID" value="TSB02149.1"/>
    <property type="molecule type" value="Genomic_DNA"/>
</dbReference>
<gene>
    <name evidence="2" type="ORF">FOM92_13585</name>
</gene>